<dbReference type="GO" id="GO:0005979">
    <property type="term" value="P:regulation of glycogen biosynthetic process"/>
    <property type="evidence" value="ECO:0007669"/>
    <property type="project" value="TreeGrafter"/>
</dbReference>
<dbReference type="Proteomes" id="UP000823399">
    <property type="component" value="Unassembled WGS sequence"/>
</dbReference>
<sequence length="748" mass="81504">MSQPRILFPTADPQFLQNDSVEGHLSPQRMSLLGHGPWSESAITDFFDASDLDNGKSLVDPTMVQSSIRFPSTDIYQYDSSSSTSSTSSAPSDESHIVISRPRRVRGHNSNPSSPTVKARHHSSPRTHQVDKKGAQPPEFSDASDVDTVRLTQAPFDNAGSVKPRAHTRQFSAEMRSSSLPQFNSLVESQSATNLSPQTRFIRNKSGQPIKPSLKHAKLPSLTIPTGGVVVKSEPTTPTLSKAVHFDAKLEHVKLFLSKQKPLAVSRDRDLATDTSGTESDLPSFVRGSPDDFTEKQIELQIRNMPSTPSKDTDVVLQGLTLSQHDKTITGRVRVRNIAFEKWVAARFTLDLWQTTSEVTAHYVESVNGGTFDIFMFTIRLHDIWLRIEEKTMFIALRYTTAGTQFWDNNNGANYMLKFVGKLVARKAPVFAGLSMGGSGLKIESARVDTNSSQASPPRSSLALPETPMPARYNLGSARNVAQDGGLPSLSSPAVRTPTYPTELSSAWPKHTSYRVDKMPPRHTRSVTIGSSRDLEKHEQAHLAQSESLNLDPPLSRAARERNHHRGYLDRSMGGTPRKTLPGPALLSPFKEQTPTRSSDPAQGQPSLFSRFTAQSMARMNSASSTASGSDSSSLATPLTSAGPSTPISSDDKPSINDNYSQFLNRFCFFTGSGSLTDYSSDSITRSQSASNVEALLCPSAHELSSPLRDTAFNGPRSCSLDSVSTCQSGPTTPRGNSMLDCPTPVVH</sequence>
<feature type="region of interest" description="Disordered" evidence="1">
    <location>
        <begin position="75"/>
        <end position="146"/>
    </location>
</feature>
<evidence type="ECO:0000313" key="3">
    <source>
        <dbReference type="EMBL" id="KAG2107937.1"/>
    </source>
</evidence>
<feature type="compositionally biased region" description="Polar residues" evidence="1">
    <location>
        <begin position="448"/>
        <end position="459"/>
    </location>
</feature>
<comment type="caution">
    <text evidence="3">The sequence shown here is derived from an EMBL/GenBank/DDBJ whole genome shotgun (WGS) entry which is preliminary data.</text>
</comment>
<evidence type="ECO:0000259" key="2">
    <source>
        <dbReference type="PROSITE" id="PS51159"/>
    </source>
</evidence>
<feature type="compositionally biased region" description="Polar residues" evidence="1">
    <location>
        <begin position="591"/>
        <end position="621"/>
    </location>
</feature>
<accession>A0A9P7F5S6</accession>
<dbReference type="GO" id="GO:0008157">
    <property type="term" value="F:protein phosphatase 1 binding"/>
    <property type="evidence" value="ECO:0007669"/>
    <property type="project" value="TreeGrafter"/>
</dbReference>
<dbReference type="InterPro" id="IPR005036">
    <property type="entry name" value="CBM21_dom"/>
</dbReference>
<feature type="compositionally biased region" description="Polar residues" evidence="1">
    <location>
        <begin position="637"/>
        <end position="649"/>
    </location>
</feature>
<dbReference type="AlphaFoldDB" id="A0A9P7F5S6"/>
<feature type="region of interest" description="Disordered" evidence="1">
    <location>
        <begin position="479"/>
        <end position="654"/>
    </location>
</feature>
<dbReference type="PANTHER" id="PTHR12307">
    <property type="entry name" value="PROTEIN PHOSPHATASE 1 REGULATORY SUBUNIT"/>
    <property type="match status" value="1"/>
</dbReference>
<feature type="compositionally biased region" description="Low complexity" evidence="1">
    <location>
        <begin position="80"/>
        <end position="89"/>
    </location>
</feature>
<feature type="domain" description="CBM21" evidence="2">
    <location>
        <begin position="307"/>
        <end position="418"/>
    </location>
</feature>
<gene>
    <name evidence="3" type="ORF">F5147DRAFT_178131</name>
</gene>
<dbReference type="GeneID" id="64690671"/>
<proteinExistence type="predicted"/>
<protein>
    <submittedName>
        <fullName evidence="3">Phosphatase regulatory subunit-domain-containing protein</fullName>
    </submittedName>
</protein>
<feature type="compositionally biased region" description="Low complexity" evidence="1">
    <location>
        <begin position="622"/>
        <end position="636"/>
    </location>
</feature>
<feature type="region of interest" description="Disordered" evidence="1">
    <location>
        <begin position="724"/>
        <end position="748"/>
    </location>
</feature>
<dbReference type="Pfam" id="PF03370">
    <property type="entry name" value="CBM_21"/>
    <property type="match status" value="1"/>
</dbReference>
<dbReference type="EMBL" id="JABBWM010000029">
    <property type="protein sequence ID" value="KAG2107937.1"/>
    <property type="molecule type" value="Genomic_DNA"/>
</dbReference>
<dbReference type="InterPro" id="IPR038175">
    <property type="entry name" value="CBM21_dom_sf"/>
</dbReference>
<evidence type="ECO:0000256" key="1">
    <source>
        <dbReference type="SAM" id="MobiDB-lite"/>
    </source>
</evidence>
<reference evidence="3" key="1">
    <citation type="journal article" date="2020" name="New Phytol.">
        <title>Comparative genomics reveals dynamic genome evolution in host specialist ectomycorrhizal fungi.</title>
        <authorList>
            <person name="Lofgren L.A."/>
            <person name="Nguyen N.H."/>
            <person name="Vilgalys R."/>
            <person name="Ruytinx J."/>
            <person name="Liao H.L."/>
            <person name="Branco S."/>
            <person name="Kuo A."/>
            <person name="LaButti K."/>
            <person name="Lipzen A."/>
            <person name="Andreopoulos W."/>
            <person name="Pangilinan J."/>
            <person name="Riley R."/>
            <person name="Hundley H."/>
            <person name="Na H."/>
            <person name="Barry K."/>
            <person name="Grigoriev I.V."/>
            <person name="Stajich J.E."/>
            <person name="Kennedy P.G."/>
        </authorList>
    </citation>
    <scope>NUCLEOTIDE SEQUENCE</scope>
    <source>
        <strain evidence="3">FC423</strain>
    </source>
</reference>
<feature type="compositionally biased region" description="Polar residues" evidence="1">
    <location>
        <begin position="724"/>
        <end position="736"/>
    </location>
</feature>
<feature type="compositionally biased region" description="Polar residues" evidence="1">
    <location>
        <begin position="489"/>
        <end position="505"/>
    </location>
</feature>
<dbReference type="RefSeq" id="XP_041292535.1">
    <property type="nucleotide sequence ID" value="XM_041428412.1"/>
</dbReference>
<dbReference type="GO" id="GO:0000164">
    <property type="term" value="C:protein phosphatase type 1 complex"/>
    <property type="evidence" value="ECO:0007669"/>
    <property type="project" value="TreeGrafter"/>
</dbReference>
<feature type="region of interest" description="Disordered" evidence="1">
    <location>
        <begin position="267"/>
        <end position="288"/>
    </location>
</feature>
<dbReference type="GO" id="GO:2001069">
    <property type="term" value="F:glycogen binding"/>
    <property type="evidence" value="ECO:0007669"/>
    <property type="project" value="TreeGrafter"/>
</dbReference>
<dbReference type="PANTHER" id="PTHR12307:SF36">
    <property type="entry name" value="GLYCOGEN-BINDING SUBUNIT 76A"/>
    <property type="match status" value="1"/>
</dbReference>
<name>A0A9P7F5S6_9AGAM</name>
<dbReference type="PROSITE" id="PS51159">
    <property type="entry name" value="CBM21"/>
    <property type="match status" value="1"/>
</dbReference>
<keyword evidence="4" id="KW-1185">Reference proteome</keyword>
<feature type="region of interest" description="Disordered" evidence="1">
    <location>
        <begin position="447"/>
        <end position="466"/>
    </location>
</feature>
<organism evidence="3 4">
    <name type="scientific">Suillus discolor</name>
    <dbReference type="NCBI Taxonomy" id="1912936"/>
    <lineage>
        <taxon>Eukaryota</taxon>
        <taxon>Fungi</taxon>
        <taxon>Dikarya</taxon>
        <taxon>Basidiomycota</taxon>
        <taxon>Agaricomycotina</taxon>
        <taxon>Agaricomycetes</taxon>
        <taxon>Agaricomycetidae</taxon>
        <taxon>Boletales</taxon>
        <taxon>Suillineae</taxon>
        <taxon>Suillaceae</taxon>
        <taxon>Suillus</taxon>
    </lineage>
</organism>
<dbReference type="OrthoDB" id="1881at2759"/>
<dbReference type="Gene3D" id="2.60.40.2440">
    <property type="entry name" value="Carbohydrate binding type-21 domain"/>
    <property type="match status" value="1"/>
</dbReference>
<dbReference type="InterPro" id="IPR050782">
    <property type="entry name" value="PP1_regulatory_subunit_3"/>
</dbReference>
<evidence type="ECO:0000313" key="4">
    <source>
        <dbReference type="Proteomes" id="UP000823399"/>
    </source>
</evidence>